<dbReference type="AlphaFoldDB" id="A0A0D7A7P0"/>
<feature type="domain" description="N-acetyltransferase" evidence="1">
    <location>
        <begin position="7"/>
        <end position="164"/>
    </location>
</feature>
<dbReference type="PANTHER" id="PTHR43415">
    <property type="entry name" value="SPERMIDINE N(1)-ACETYLTRANSFERASE"/>
    <property type="match status" value="1"/>
</dbReference>
<dbReference type="OrthoDB" id="630895at2759"/>
<dbReference type="Proteomes" id="UP000054144">
    <property type="component" value="Unassembled WGS sequence"/>
</dbReference>
<dbReference type="InterPro" id="IPR000182">
    <property type="entry name" value="GNAT_dom"/>
</dbReference>
<evidence type="ECO:0000313" key="3">
    <source>
        <dbReference type="Proteomes" id="UP000054144"/>
    </source>
</evidence>
<dbReference type="SUPFAM" id="SSF55729">
    <property type="entry name" value="Acyl-CoA N-acyltransferases (Nat)"/>
    <property type="match status" value="1"/>
</dbReference>
<dbReference type="Gene3D" id="3.40.630.30">
    <property type="match status" value="1"/>
</dbReference>
<accession>A0A0D7A7P0</accession>
<proteinExistence type="predicted"/>
<keyword evidence="2" id="KW-0012">Acyltransferase</keyword>
<dbReference type="GO" id="GO:0016747">
    <property type="term" value="F:acyltransferase activity, transferring groups other than amino-acyl groups"/>
    <property type="evidence" value="ECO:0007669"/>
    <property type="project" value="InterPro"/>
</dbReference>
<keyword evidence="3" id="KW-1185">Reference proteome</keyword>
<dbReference type="Pfam" id="PF13302">
    <property type="entry name" value="Acetyltransf_3"/>
    <property type="match status" value="1"/>
</dbReference>
<dbReference type="EMBL" id="KN882034">
    <property type="protein sequence ID" value="KIY46379.1"/>
    <property type="molecule type" value="Genomic_DNA"/>
</dbReference>
<evidence type="ECO:0000313" key="2">
    <source>
        <dbReference type="EMBL" id="KIY46379.1"/>
    </source>
</evidence>
<keyword evidence="2" id="KW-0808">Transferase</keyword>
<dbReference type="InterPro" id="IPR016181">
    <property type="entry name" value="Acyl_CoA_acyltransferase"/>
</dbReference>
<organism evidence="2 3">
    <name type="scientific">Fistulina hepatica ATCC 64428</name>
    <dbReference type="NCBI Taxonomy" id="1128425"/>
    <lineage>
        <taxon>Eukaryota</taxon>
        <taxon>Fungi</taxon>
        <taxon>Dikarya</taxon>
        <taxon>Basidiomycota</taxon>
        <taxon>Agaricomycotina</taxon>
        <taxon>Agaricomycetes</taxon>
        <taxon>Agaricomycetidae</taxon>
        <taxon>Agaricales</taxon>
        <taxon>Fistulinaceae</taxon>
        <taxon>Fistulina</taxon>
    </lineage>
</organism>
<gene>
    <name evidence="2" type="ORF">FISHEDRAFT_60416</name>
</gene>
<dbReference type="PROSITE" id="PS51186">
    <property type="entry name" value="GNAT"/>
    <property type="match status" value="1"/>
</dbReference>
<sequence length="222" mass="24935">MLTTPHLTLRPLDVLDAPFTSALLDDPRIRPTHVFARGLPVDDKLMVLVAVENTSLNLKSSHRTNAIGLVTLSLGSQPRSCALGIAIHPDHWGCGYGTEAVEAMIHHSFVDLGFRSMELKVCRRNCRARALYERLGFTEDARIRIRRSKKGNCRHIVQMSLSAENWAVAPARPPRPQTREPCTTTVQSCPCPLLKRFLRDLRFVCWGGDPSNIVMNKTWKKS</sequence>
<dbReference type="PANTHER" id="PTHR43415:SF3">
    <property type="entry name" value="GNAT-FAMILY ACETYLTRANSFERASE"/>
    <property type="match status" value="1"/>
</dbReference>
<name>A0A0D7A7P0_9AGAR</name>
<evidence type="ECO:0000259" key="1">
    <source>
        <dbReference type="PROSITE" id="PS51186"/>
    </source>
</evidence>
<dbReference type="CDD" id="cd04301">
    <property type="entry name" value="NAT_SF"/>
    <property type="match status" value="1"/>
</dbReference>
<protein>
    <submittedName>
        <fullName evidence="2">Acyl-CoA N-acyltransferase</fullName>
    </submittedName>
</protein>
<reference evidence="2 3" key="1">
    <citation type="journal article" date="2015" name="Fungal Genet. Biol.">
        <title>Evolution of novel wood decay mechanisms in Agaricales revealed by the genome sequences of Fistulina hepatica and Cylindrobasidium torrendii.</title>
        <authorList>
            <person name="Floudas D."/>
            <person name="Held B.W."/>
            <person name="Riley R."/>
            <person name="Nagy L.G."/>
            <person name="Koehler G."/>
            <person name="Ransdell A.S."/>
            <person name="Younus H."/>
            <person name="Chow J."/>
            <person name="Chiniquy J."/>
            <person name="Lipzen A."/>
            <person name="Tritt A."/>
            <person name="Sun H."/>
            <person name="Haridas S."/>
            <person name="LaButti K."/>
            <person name="Ohm R.A."/>
            <person name="Kues U."/>
            <person name="Blanchette R.A."/>
            <person name="Grigoriev I.V."/>
            <person name="Minto R.E."/>
            <person name="Hibbett D.S."/>
        </authorList>
    </citation>
    <scope>NUCLEOTIDE SEQUENCE [LARGE SCALE GENOMIC DNA]</scope>
    <source>
        <strain evidence="2 3">ATCC 64428</strain>
    </source>
</reference>